<dbReference type="GO" id="GO:0003700">
    <property type="term" value="F:DNA-binding transcription factor activity"/>
    <property type="evidence" value="ECO:0007669"/>
    <property type="project" value="InterPro"/>
</dbReference>
<dbReference type="Gene3D" id="1.10.1660.10">
    <property type="match status" value="1"/>
</dbReference>
<protein>
    <submittedName>
        <fullName evidence="3">MerR family transcriptional regulator</fullName>
    </submittedName>
</protein>
<sequence>MTHSSNSNDIINEAKKTDLPTYTIRQISNLYKLPASTLRYYEDLGLLTDVVHTASGARIYNQSHIDRLGGIMCFKRTGLSIAKIRQFYLYEEHMEEHAHDISQMMIDHEQDILNQIEELQNDLVHIREKVRYYAAVEDAIKKNEPIPEWHQFFANERNKNENNGYKN</sequence>
<dbReference type="EMBL" id="JAJEQN010000002">
    <property type="protein sequence ID" value="MCC2220313.1"/>
    <property type="molecule type" value="Genomic_DNA"/>
</dbReference>
<dbReference type="GO" id="GO:0003677">
    <property type="term" value="F:DNA binding"/>
    <property type="evidence" value="ECO:0007669"/>
    <property type="project" value="UniProtKB-KW"/>
</dbReference>
<gene>
    <name evidence="3" type="ORF">LKD48_01450</name>
</gene>
<dbReference type="Pfam" id="PF13411">
    <property type="entry name" value="MerR_1"/>
    <property type="match status" value="1"/>
</dbReference>
<evidence type="ECO:0000313" key="4">
    <source>
        <dbReference type="Proteomes" id="UP001198200"/>
    </source>
</evidence>
<keyword evidence="4" id="KW-1185">Reference proteome</keyword>
<feature type="domain" description="HTH merR-type" evidence="2">
    <location>
        <begin position="21"/>
        <end position="90"/>
    </location>
</feature>
<dbReference type="SUPFAM" id="SSF46955">
    <property type="entry name" value="Putative DNA-binding domain"/>
    <property type="match status" value="1"/>
</dbReference>
<accession>A0AAE3JB49</accession>
<reference evidence="3 4" key="1">
    <citation type="submission" date="2021-10" db="EMBL/GenBank/DDBJ databases">
        <title>Anaerobic single-cell dispensing facilitates the cultivation of human gut bacteria.</title>
        <authorList>
            <person name="Afrizal A."/>
        </authorList>
    </citation>
    <scope>NUCLEOTIDE SEQUENCE [LARGE SCALE GENOMIC DNA]</scope>
    <source>
        <strain evidence="3 4">CLA-AA-H224</strain>
    </source>
</reference>
<dbReference type="SMART" id="SM00422">
    <property type="entry name" value="HTH_MERR"/>
    <property type="match status" value="1"/>
</dbReference>
<dbReference type="AlphaFoldDB" id="A0AAE3JB49"/>
<evidence type="ECO:0000313" key="3">
    <source>
        <dbReference type="EMBL" id="MCC2220313.1"/>
    </source>
</evidence>
<organism evidence="3 4">
    <name type="scientific">Anthropogastromicrobium aceti</name>
    <dbReference type="NCBI Taxonomy" id="2981768"/>
    <lineage>
        <taxon>Bacteria</taxon>
        <taxon>Bacillati</taxon>
        <taxon>Bacillota</taxon>
        <taxon>Clostridia</taxon>
        <taxon>Lachnospirales</taxon>
        <taxon>Lachnospiraceae</taxon>
        <taxon>Anthropogastromicrobium</taxon>
    </lineage>
</organism>
<dbReference type="InterPro" id="IPR047057">
    <property type="entry name" value="MerR_fam"/>
</dbReference>
<dbReference type="PROSITE" id="PS50937">
    <property type="entry name" value="HTH_MERR_2"/>
    <property type="match status" value="1"/>
</dbReference>
<dbReference type="InterPro" id="IPR009061">
    <property type="entry name" value="DNA-bd_dom_put_sf"/>
</dbReference>
<name>A0AAE3JB49_9FIRM</name>
<dbReference type="Proteomes" id="UP001198200">
    <property type="component" value="Unassembled WGS sequence"/>
</dbReference>
<comment type="caution">
    <text evidence="3">The sequence shown here is derived from an EMBL/GenBank/DDBJ whole genome shotgun (WGS) entry which is preliminary data.</text>
</comment>
<evidence type="ECO:0000259" key="2">
    <source>
        <dbReference type="PROSITE" id="PS50937"/>
    </source>
</evidence>
<evidence type="ECO:0000256" key="1">
    <source>
        <dbReference type="ARBA" id="ARBA00023125"/>
    </source>
</evidence>
<dbReference type="PANTHER" id="PTHR30204">
    <property type="entry name" value="REDOX-CYCLING DRUG-SENSING TRANSCRIPTIONAL ACTIVATOR SOXR"/>
    <property type="match status" value="1"/>
</dbReference>
<proteinExistence type="predicted"/>
<dbReference type="InterPro" id="IPR000551">
    <property type="entry name" value="MerR-type_HTH_dom"/>
</dbReference>
<dbReference type="RefSeq" id="WP_308730950.1">
    <property type="nucleotide sequence ID" value="NZ_JAJEQN010000002.1"/>
</dbReference>
<dbReference type="PANTHER" id="PTHR30204:SF82">
    <property type="entry name" value="TRANSCRIPTIONAL REGULATOR, MERR FAMILY"/>
    <property type="match status" value="1"/>
</dbReference>
<keyword evidence="1" id="KW-0238">DNA-binding</keyword>